<keyword evidence="2" id="KW-1185">Reference proteome</keyword>
<organism evidence="1 2">
    <name type="scientific">Magallana gigas</name>
    <name type="common">Pacific oyster</name>
    <name type="synonym">Crassostrea gigas</name>
    <dbReference type="NCBI Taxonomy" id="29159"/>
    <lineage>
        <taxon>Eukaryota</taxon>
        <taxon>Metazoa</taxon>
        <taxon>Spiralia</taxon>
        <taxon>Lophotrochozoa</taxon>
        <taxon>Mollusca</taxon>
        <taxon>Bivalvia</taxon>
        <taxon>Autobranchia</taxon>
        <taxon>Pteriomorphia</taxon>
        <taxon>Ostreida</taxon>
        <taxon>Ostreoidea</taxon>
        <taxon>Ostreidae</taxon>
        <taxon>Magallana</taxon>
    </lineage>
</organism>
<name>A0A8W8J401_MAGGI</name>
<reference evidence="1" key="1">
    <citation type="submission" date="2022-08" db="UniProtKB">
        <authorList>
            <consortium name="EnsemblMetazoa"/>
        </authorList>
    </citation>
    <scope>IDENTIFICATION</scope>
    <source>
        <strain evidence="1">05x7-T-G4-1.051#20</strain>
    </source>
</reference>
<evidence type="ECO:0000313" key="2">
    <source>
        <dbReference type="Proteomes" id="UP000005408"/>
    </source>
</evidence>
<dbReference type="Proteomes" id="UP000005408">
    <property type="component" value="Unassembled WGS sequence"/>
</dbReference>
<protein>
    <submittedName>
        <fullName evidence="1">Uncharacterized protein</fullName>
    </submittedName>
</protein>
<accession>A0A8W8J401</accession>
<evidence type="ECO:0000313" key="1">
    <source>
        <dbReference type="EnsemblMetazoa" id="G1664.1:cds"/>
    </source>
</evidence>
<proteinExistence type="predicted"/>
<dbReference type="AlphaFoldDB" id="A0A8W8J401"/>
<sequence>MISPQRTLEYTTVQYYICHFYNLYLLNVSELLHAKDYWDTMDSQEMPKELMERMKIIVQAETHGKSQLTLLDNKIRDLKVRIKRCSKSGNKAYKYTLEHRKRVAQNVRAVYQRYVMKKKVEAARLLIRDFMRQTLPAVRNRVIGQETASSSEETDRE</sequence>
<dbReference type="EnsemblMetazoa" id="G1664.1">
    <property type="protein sequence ID" value="G1664.1:cds"/>
    <property type="gene ID" value="G1664"/>
</dbReference>